<evidence type="ECO:0000256" key="1">
    <source>
        <dbReference type="SAM" id="SignalP"/>
    </source>
</evidence>
<dbReference type="SUPFAM" id="SSF52266">
    <property type="entry name" value="SGNH hydrolase"/>
    <property type="match status" value="1"/>
</dbReference>
<dbReference type="Pfam" id="PF13472">
    <property type="entry name" value="Lipase_GDSL_2"/>
    <property type="match status" value="1"/>
</dbReference>
<protein>
    <submittedName>
        <fullName evidence="3">SGNH/GDSL hydrolase family protein</fullName>
    </submittedName>
</protein>
<dbReference type="PANTHER" id="PTHR43784">
    <property type="entry name" value="GDSL-LIKE LIPASE/ACYLHYDROLASE, PUTATIVE (AFU_ORTHOLOGUE AFUA_2G00820)-RELATED"/>
    <property type="match status" value="1"/>
</dbReference>
<dbReference type="EMBL" id="CP093547">
    <property type="protein sequence ID" value="UNP30861.1"/>
    <property type="molecule type" value="Genomic_DNA"/>
</dbReference>
<evidence type="ECO:0000313" key="3">
    <source>
        <dbReference type="EMBL" id="UNP30861.1"/>
    </source>
</evidence>
<dbReference type="InterPro" id="IPR013830">
    <property type="entry name" value="SGNH_hydro"/>
</dbReference>
<keyword evidence="3" id="KW-0378">Hydrolase</keyword>
<sequence>MTTHLPKPLAAAALALALAAAPAQAADSTRWVGTWTASPQAALPAGFVLPNGAPAQLRNQTVRQVARVSLGGKQLRIELSNAYGDQPVTIGAAHIARSGGGARIQAGSDRAITFGGQPSVTIQPGAPVLSDPIALDVAALGEVAVSLYLPQTTALKTLHWEGRQDAYLTSGNRAADAQLQGETIQTRPFLSGVYVQAPAATRSVIVLGDSITDGAASTPNQNRRWPDFLAARLAQRDVAVLNAGISGGQVLNDGMGVSALARFERDVLGQKADTVFVLLGINDIGWPGSSFEPKRAPMSAQRLIAGYRQLIARARLNSLRIVGATLTPFEGALADSPISGYYNTDKDKVRQTVNAWIRDSGEFDAVVDFDAITRDPAHPARFLPAYDSGDHLHPGDAGYRAMAEAIDEAVLFAPR</sequence>
<dbReference type="CDD" id="cd01830">
    <property type="entry name" value="XynE_like"/>
    <property type="match status" value="1"/>
</dbReference>
<gene>
    <name evidence="3" type="ORF">MOV92_06300</name>
</gene>
<feature type="domain" description="SGNH hydrolase-type esterase" evidence="2">
    <location>
        <begin position="206"/>
        <end position="401"/>
    </location>
</feature>
<evidence type="ECO:0000259" key="2">
    <source>
        <dbReference type="Pfam" id="PF13472"/>
    </source>
</evidence>
<dbReference type="PANTHER" id="PTHR43784:SF2">
    <property type="entry name" value="GDSL-LIKE LIPASE_ACYLHYDROLASE, PUTATIVE (AFU_ORTHOLOGUE AFUA_2G00820)-RELATED"/>
    <property type="match status" value="1"/>
</dbReference>
<dbReference type="GO" id="GO:0016787">
    <property type="term" value="F:hydrolase activity"/>
    <property type="evidence" value="ECO:0007669"/>
    <property type="project" value="UniProtKB-KW"/>
</dbReference>
<dbReference type="RefSeq" id="WP_057942045.1">
    <property type="nucleotide sequence ID" value="NZ_CP011131.1"/>
</dbReference>
<feature type="signal peptide" evidence="1">
    <location>
        <begin position="1"/>
        <end position="25"/>
    </location>
</feature>
<accession>A0ABY3XGU3</accession>
<keyword evidence="4" id="KW-1185">Reference proteome</keyword>
<proteinExistence type="predicted"/>
<evidence type="ECO:0000313" key="4">
    <source>
        <dbReference type="Proteomes" id="UP000829194"/>
    </source>
</evidence>
<dbReference type="InterPro" id="IPR053140">
    <property type="entry name" value="GDSL_Rv0518-like"/>
</dbReference>
<reference evidence="3 4" key="1">
    <citation type="submission" date="2022-03" db="EMBL/GenBank/DDBJ databases">
        <title>Complete genome sequence of Lysobacter capsici VKM B-2533 and Lysobacter gummosus 10.1.1, promising sources of lytic agents.</title>
        <authorList>
            <person name="Tarlachkov S.V."/>
            <person name="Kudryakova I.V."/>
            <person name="Afoshin A.S."/>
            <person name="Leontyevskaya E.A."/>
            <person name="Leontyevskaya N.V."/>
        </authorList>
    </citation>
    <scope>NUCLEOTIDE SEQUENCE [LARGE SCALE GENOMIC DNA]</scope>
    <source>
        <strain evidence="3 4">10.1.1</strain>
    </source>
</reference>
<organism evidence="3 4">
    <name type="scientific">Lysobacter gummosus</name>
    <dbReference type="NCBI Taxonomy" id="262324"/>
    <lineage>
        <taxon>Bacteria</taxon>
        <taxon>Pseudomonadati</taxon>
        <taxon>Pseudomonadota</taxon>
        <taxon>Gammaproteobacteria</taxon>
        <taxon>Lysobacterales</taxon>
        <taxon>Lysobacteraceae</taxon>
        <taxon>Lysobacter</taxon>
    </lineage>
</organism>
<feature type="chain" id="PRO_5045621506" evidence="1">
    <location>
        <begin position="26"/>
        <end position="415"/>
    </location>
</feature>
<keyword evidence="1" id="KW-0732">Signal</keyword>
<dbReference type="Gene3D" id="3.40.50.1110">
    <property type="entry name" value="SGNH hydrolase"/>
    <property type="match status" value="1"/>
</dbReference>
<dbReference type="Proteomes" id="UP000829194">
    <property type="component" value="Chromosome"/>
</dbReference>
<dbReference type="InterPro" id="IPR036514">
    <property type="entry name" value="SGNH_hydro_sf"/>
</dbReference>
<name>A0ABY3XGU3_9GAMM</name>